<dbReference type="RefSeq" id="WP_118050188.1">
    <property type="nucleotide sequence ID" value="NZ_CABJFK010000002.1"/>
</dbReference>
<dbReference type="EMBL" id="QSKF01000002">
    <property type="protein sequence ID" value="RHE41456.1"/>
    <property type="molecule type" value="Genomic_DNA"/>
</dbReference>
<keyword evidence="1" id="KW-1133">Transmembrane helix</keyword>
<comment type="caution">
    <text evidence="2">The sequence shown here is derived from an EMBL/GenBank/DDBJ whole genome shotgun (WGS) entry which is preliminary data.</text>
</comment>
<evidence type="ECO:0000313" key="3">
    <source>
        <dbReference type="Proteomes" id="UP000283745"/>
    </source>
</evidence>
<protein>
    <submittedName>
        <fullName evidence="2">Pilus assembly protein TadB</fullName>
    </submittedName>
</protein>
<feature type="transmembrane region" description="Helical" evidence="1">
    <location>
        <begin position="191"/>
        <end position="208"/>
    </location>
</feature>
<organism evidence="2 3">
    <name type="scientific">Blautia obeum</name>
    <dbReference type="NCBI Taxonomy" id="40520"/>
    <lineage>
        <taxon>Bacteria</taxon>
        <taxon>Bacillati</taxon>
        <taxon>Bacillota</taxon>
        <taxon>Clostridia</taxon>
        <taxon>Lachnospirales</taxon>
        <taxon>Lachnospiraceae</taxon>
        <taxon>Blautia</taxon>
    </lineage>
</organism>
<gene>
    <name evidence="2" type="ORF">DW740_03960</name>
</gene>
<sequence>MKQSYEEYRFSVTEILKYLVQGLLLCGAVDYLFYQNPWLMFLALPVTVFFLKWKKKGLIRERKKNLNYQFKDALNALSVAVQAGYSVENAVMACSRDLERLYPQETDIVREFHYMETQLKVSVPVEELLMSFGDRSGIEDIENFAAVFYIAKRTGGDMNRIIQTSSRMLGDKIDVRREIETTLAAKKAEQMIMSLMPAGIILYLKMTSPGFLEVLYGNPFGILAMSLCLGIYGLSYWLGRRIVDIEV</sequence>
<dbReference type="PANTHER" id="PTHR35007">
    <property type="entry name" value="INTEGRAL MEMBRANE PROTEIN-RELATED"/>
    <property type="match status" value="1"/>
</dbReference>
<reference evidence="2 3" key="1">
    <citation type="submission" date="2018-08" db="EMBL/GenBank/DDBJ databases">
        <title>A genome reference for cultivated species of the human gut microbiota.</title>
        <authorList>
            <person name="Zou Y."/>
            <person name="Xue W."/>
            <person name="Luo G."/>
        </authorList>
    </citation>
    <scope>NUCLEOTIDE SEQUENCE [LARGE SCALE GENOMIC DNA]</scope>
    <source>
        <strain evidence="2 3">AM28-23</strain>
    </source>
</reference>
<keyword evidence="1" id="KW-0812">Transmembrane</keyword>
<accession>A0A414JAB0</accession>
<dbReference type="Proteomes" id="UP000283745">
    <property type="component" value="Unassembled WGS sequence"/>
</dbReference>
<evidence type="ECO:0000313" key="2">
    <source>
        <dbReference type="EMBL" id="RHE41456.1"/>
    </source>
</evidence>
<dbReference type="PANTHER" id="PTHR35007:SF1">
    <property type="entry name" value="PILUS ASSEMBLY PROTEIN"/>
    <property type="match status" value="1"/>
</dbReference>
<proteinExistence type="predicted"/>
<feature type="transmembrane region" description="Helical" evidence="1">
    <location>
        <begin position="38"/>
        <end position="54"/>
    </location>
</feature>
<evidence type="ECO:0000256" key="1">
    <source>
        <dbReference type="SAM" id="Phobius"/>
    </source>
</evidence>
<keyword evidence="1" id="KW-0472">Membrane</keyword>
<feature type="transmembrane region" description="Helical" evidence="1">
    <location>
        <begin position="220"/>
        <end position="239"/>
    </location>
</feature>
<dbReference type="AlphaFoldDB" id="A0A414JAB0"/>
<name>A0A414JAB0_9FIRM</name>